<comment type="caution">
    <text evidence="1">The sequence shown here is derived from an EMBL/GenBank/DDBJ whole genome shotgun (WGS) entry which is preliminary data.</text>
</comment>
<dbReference type="AlphaFoldDB" id="A0AAD4ML00"/>
<sequence>MLSCRSISLNFTTSKMDKEDAKGAVATVNSMLAGKFSNLSAVKITEHSHILEETEFEILEEVEENVRVRPSAEAVAEFLFHQPADSDSTQPMRQVSLFSHRRPSVDYCSDVLEALRERFTQLQEPHSFGFSCICQPQIWNNNASESRTCPNLIAEFSNPLTSQQMRVFSDNHSNFIVLA</sequence>
<accession>A0AAD4ML00</accession>
<dbReference type="EMBL" id="JAKKPZ010000254">
    <property type="protein sequence ID" value="KAI1697716.1"/>
    <property type="molecule type" value="Genomic_DNA"/>
</dbReference>
<evidence type="ECO:0000313" key="1">
    <source>
        <dbReference type="EMBL" id="KAI1697716.1"/>
    </source>
</evidence>
<keyword evidence="2" id="KW-1185">Reference proteome</keyword>
<proteinExistence type="predicted"/>
<evidence type="ECO:0000313" key="2">
    <source>
        <dbReference type="Proteomes" id="UP001201812"/>
    </source>
</evidence>
<reference evidence="1" key="1">
    <citation type="submission" date="2022-01" db="EMBL/GenBank/DDBJ databases">
        <title>Genome Sequence Resource for Two Populations of Ditylenchus destructor, the Migratory Endoparasitic Phytonematode.</title>
        <authorList>
            <person name="Zhang H."/>
            <person name="Lin R."/>
            <person name="Xie B."/>
        </authorList>
    </citation>
    <scope>NUCLEOTIDE SEQUENCE</scope>
    <source>
        <strain evidence="1">BazhouSP</strain>
    </source>
</reference>
<name>A0AAD4ML00_9BILA</name>
<protein>
    <submittedName>
        <fullName evidence="1">Uncharacterized protein</fullName>
    </submittedName>
</protein>
<dbReference type="Proteomes" id="UP001201812">
    <property type="component" value="Unassembled WGS sequence"/>
</dbReference>
<organism evidence="1 2">
    <name type="scientific">Ditylenchus destructor</name>
    <dbReference type="NCBI Taxonomy" id="166010"/>
    <lineage>
        <taxon>Eukaryota</taxon>
        <taxon>Metazoa</taxon>
        <taxon>Ecdysozoa</taxon>
        <taxon>Nematoda</taxon>
        <taxon>Chromadorea</taxon>
        <taxon>Rhabditida</taxon>
        <taxon>Tylenchina</taxon>
        <taxon>Tylenchomorpha</taxon>
        <taxon>Sphaerularioidea</taxon>
        <taxon>Anguinidae</taxon>
        <taxon>Anguininae</taxon>
        <taxon>Ditylenchus</taxon>
    </lineage>
</organism>
<gene>
    <name evidence="1" type="ORF">DdX_18335</name>
</gene>